<dbReference type="GO" id="GO:0005634">
    <property type="term" value="C:nucleus"/>
    <property type="evidence" value="ECO:0007669"/>
    <property type="project" value="UniProtKB-SubCell"/>
</dbReference>
<feature type="compositionally biased region" description="Basic and acidic residues" evidence="10">
    <location>
        <begin position="617"/>
        <end position="630"/>
    </location>
</feature>
<evidence type="ECO:0000256" key="6">
    <source>
        <dbReference type="ARBA" id="ARBA00023015"/>
    </source>
</evidence>
<evidence type="ECO:0000313" key="12">
    <source>
        <dbReference type="Proteomes" id="UP001244011"/>
    </source>
</evidence>
<keyword evidence="8" id="KW-0804">Transcription</keyword>
<feature type="compositionally biased region" description="Basic and acidic residues" evidence="10">
    <location>
        <begin position="320"/>
        <end position="343"/>
    </location>
</feature>
<keyword evidence="7" id="KW-0238">DNA-binding</keyword>
<accession>A0AAJ0C6U9</accession>
<evidence type="ECO:0000256" key="9">
    <source>
        <dbReference type="ARBA" id="ARBA00023242"/>
    </source>
</evidence>
<feature type="compositionally biased region" description="Polar residues" evidence="10">
    <location>
        <begin position="53"/>
        <end position="63"/>
    </location>
</feature>
<comment type="subcellular location">
    <subcellularLocation>
        <location evidence="1">Nucleus</location>
    </subcellularLocation>
</comment>
<keyword evidence="6" id="KW-0805">Transcription regulation</keyword>
<keyword evidence="5" id="KW-0862">Zinc</keyword>
<dbReference type="Proteomes" id="UP001244011">
    <property type="component" value="Unassembled WGS sequence"/>
</dbReference>
<feature type="region of interest" description="Disordered" evidence="10">
    <location>
        <begin position="454"/>
        <end position="477"/>
    </location>
</feature>
<evidence type="ECO:0000256" key="2">
    <source>
        <dbReference type="ARBA" id="ARBA00022723"/>
    </source>
</evidence>
<gene>
    <name evidence="11" type="ORF">QBC33DRAFT_555733</name>
</gene>
<dbReference type="InterPro" id="IPR021839">
    <property type="entry name" value="EGR1_C"/>
</dbReference>
<keyword evidence="4" id="KW-0863">Zinc-finger</keyword>
<sequence length="895" mass="95692">MAAPMDPDKEARVKAAMMEELGNGRLESLPMDDRRRDEPRGFGRQNPAHQRPTMAQQPRQSTVAGNLWQGAIQSGLFDDDDAAAVKGLDDLGGGRLYATRAQQVQHHASNMLSGLEKNTDVARYYRQRGKELPPYAPLHFRNNHISGRGTPQGNRHQNAMPSSALRQMTNQPIPLGNGPRNTFSQDVGTSLSGPTRQTSPTHGPSQTPAQGTSGTFQVPNNVVTRARVRYSYPSGTQPPVPGTVYVTSAPPPQMGHFIILVRDEKVCDWPLSAWSNHVVEGNAVTIHFKGFRGGLSQYHLSFTDRDILVDLVTKACRMRNGEDPKEVPAHPPGDENGTHRKPQEVSAESVTASVKGPQRHAQPSARPGGPGGAKEPTKVITAPRKIEAASVKRPDSIPPQNSATKPIGRLIETGSSPTPDRILEIRKWVDKQDLAGPTKAGELIDFTSPVKAPTSECIGDHVTKEGKPEPPSSSEPNDVDLFAVGQTKPSLACAEHQEPSVFELLATLDASQFTVPALEASGEDAGTTEQEDGVREMQMHLYAVLDPMIGLFHLAGKAGQTNEELVETVRSIKLTIVENYRSLAKKGAFFPNVSEPAKEKVFEEFLAKPIEPPASKDVSDSAPVKKRDESYNGGNPCCDQECSFDETVVTETTDDSQLSLIRRIEYTDKELLALKARAAPAPARLAALDFLPKTTPGNQAGKGSAPAAQRKTQPSLEGRVPPKATAPEPKAALPMPNVAVPVPQAAAPMPKAAPLEKVENSLTAKENTVPPQGNPAGERPKAYKGLTNSRWAVEMVSIQKKEAFTGPEFEKYPRHSALADLATLSFGGPASTAFGGPVGTSFRAPTSRAFGGPVSTAFGGPAGTVLRAPVSTAFGGPVSTAFGGPVGTGRESTRK</sequence>
<evidence type="ECO:0000256" key="1">
    <source>
        <dbReference type="ARBA" id="ARBA00004123"/>
    </source>
</evidence>
<feature type="compositionally biased region" description="Basic and acidic residues" evidence="10">
    <location>
        <begin position="384"/>
        <end position="395"/>
    </location>
</feature>
<feature type="compositionally biased region" description="Basic and acidic residues" evidence="10">
    <location>
        <begin position="31"/>
        <end position="41"/>
    </location>
</feature>
<feature type="compositionally biased region" description="Polar residues" evidence="10">
    <location>
        <begin position="143"/>
        <end position="172"/>
    </location>
</feature>
<feature type="compositionally biased region" description="Basic and acidic residues" evidence="10">
    <location>
        <begin position="1"/>
        <end position="13"/>
    </location>
</feature>
<dbReference type="Pfam" id="PF11914">
    <property type="entry name" value="DUF3432"/>
    <property type="match status" value="1"/>
</dbReference>
<comment type="caution">
    <text evidence="11">The sequence shown here is derived from an EMBL/GenBank/DDBJ whole genome shotgun (WGS) entry which is preliminary data.</text>
</comment>
<dbReference type="GeneID" id="85312858"/>
<evidence type="ECO:0000256" key="4">
    <source>
        <dbReference type="ARBA" id="ARBA00022771"/>
    </source>
</evidence>
<feature type="region of interest" description="Disordered" evidence="10">
    <location>
        <begin position="133"/>
        <end position="217"/>
    </location>
</feature>
<feature type="compositionally biased region" description="Polar residues" evidence="10">
    <location>
        <begin position="179"/>
        <end position="217"/>
    </location>
</feature>
<dbReference type="GO" id="GO:0008270">
    <property type="term" value="F:zinc ion binding"/>
    <property type="evidence" value="ECO:0007669"/>
    <property type="project" value="UniProtKB-KW"/>
</dbReference>
<keyword evidence="12" id="KW-1185">Reference proteome</keyword>
<feature type="region of interest" description="Disordered" evidence="10">
    <location>
        <begin position="612"/>
        <end position="632"/>
    </location>
</feature>
<organism evidence="11 12">
    <name type="scientific">Phialemonium atrogriseum</name>
    <dbReference type="NCBI Taxonomy" id="1093897"/>
    <lineage>
        <taxon>Eukaryota</taxon>
        <taxon>Fungi</taxon>
        <taxon>Dikarya</taxon>
        <taxon>Ascomycota</taxon>
        <taxon>Pezizomycotina</taxon>
        <taxon>Sordariomycetes</taxon>
        <taxon>Sordariomycetidae</taxon>
        <taxon>Cephalothecales</taxon>
        <taxon>Cephalothecaceae</taxon>
        <taxon>Phialemonium</taxon>
    </lineage>
</organism>
<proteinExistence type="predicted"/>
<feature type="compositionally biased region" description="Basic and acidic residues" evidence="10">
    <location>
        <begin position="458"/>
        <end position="468"/>
    </location>
</feature>
<evidence type="ECO:0000313" key="11">
    <source>
        <dbReference type="EMBL" id="KAK1771245.1"/>
    </source>
</evidence>
<keyword evidence="2" id="KW-0479">Metal-binding</keyword>
<dbReference type="EMBL" id="MU838999">
    <property type="protein sequence ID" value="KAK1771245.1"/>
    <property type="molecule type" value="Genomic_DNA"/>
</dbReference>
<feature type="region of interest" description="Disordered" evidence="10">
    <location>
        <begin position="1"/>
        <end position="63"/>
    </location>
</feature>
<name>A0AAJ0C6U9_9PEZI</name>
<feature type="compositionally biased region" description="Low complexity" evidence="10">
    <location>
        <begin position="721"/>
        <end position="735"/>
    </location>
</feature>
<feature type="region of interest" description="Disordered" evidence="10">
    <location>
        <begin position="692"/>
        <end position="735"/>
    </location>
</feature>
<reference evidence="11" key="1">
    <citation type="submission" date="2023-06" db="EMBL/GenBank/DDBJ databases">
        <title>Genome-scale phylogeny and comparative genomics of the fungal order Sordariales.</title>
        <authorList>
            <consortium name="Lawrence Berkeley National Laboratory"/>
            <person name="Hensen N."/>
            <person name="Bonometti L."/>
            <person name="Westerberg I."/>
            <person name="Brannstrom I.O."/>
            <person name="Guillou S."/>
            <person name="Cros-Aarteil S."/>
            <person name="Calhoun S."/>
            <person name="Haridas S."/>
            <person name="Kuo A."/>
            <person name="Mondo S."/>
            <person name="Pangilinan J."/>
            <person name="Riley R."/>
            <person name="Labutti K."/>
            <person name="Andreopoulos B."/>
            <person name="Lipzen A."/>
            <person name="Chen C."/>
            <person name="Yanf M."/>
            <person name="Daum C."/>
            <person name="Ng V."/>
            <person name="Clum A."/>
            <person name="Steindorff A."/>
            <person name="Ohm R."/>
            <person name="Martin F."/>
            <person name="Silar P."/>
            <person name="Natvig D."/>
            <person name="Lalanne C."/>
            <person name="Gautier V."/>
            <person name="Ament-Velasquez S.L."/>
            <person name="Kruys A."/>
            <person name="Hutchinson M.I."/>
            <person name="Powell A.J."/>
            <person name="Barry K."/>
            <person name="Miller A.N."/>
            <person name="Grigoriev I.V."/>
            <person name="Debuchy R."/>
            <person name="Gladieux P."/>
            <person name="Thoren M.H."/>
            <person name="Johannesson H."/>
        </authorList>
    </citation>
    <scope>NUCLEOTIDE SEQUENCE</scope>
    <source>
        <strain evidence="11">8032-3</strain>
    </source>
</reference>
<evidence type="ECO:0000256" key="10">
    <source>
        <dbReference type="SAM" id="MobiDB-lite"/>
    </source>
</evidence>
<evidence type="ECO:0000256" key="8">
    <source>
        <dbReference type="ARBA" id="ARBA00023163"/>
    </source>
</evidence>
<protein>
    <submittedName>
        <fullName evidence="11">Uncharacterized protein</fullName>
    </submittedName>
</protein>
<evidence type="ECO:0000256" key="5">
    <source>
        <dbReference type="ARBA" id="ARBA00022833"/>
    </source>
</evidence>
<keyword evidence="9" id="KW-0539">Nucleus</keyword>
<dbReference type="RefSeq" id="XP_060287458.1">
    <property type="nucleotide sequence ID" value="XM_060429671.1"/>
</dbReference>
<dbReference type="AlphaFoldDB" id="A0AAJ0C6U9"/>
<dbReference type="GO" id="GO:0003677">
    <property type="term" value="F:DNA binding"/>
    <property type="evidence" value="ECO:0007669"/>
    <property type="project" value="UniProtKB-KW"/>
</dbReference>
<evidence type="ECO:0000256" key="3">
    <source>
        <dbReference type="ARBA" id="ARBA00022737"/>
    </source>
</evidence>
<keyword evidence="3" id="KW-0677">Repeat</keyword>
<evidence type="ECO:0000256" key="7">
    <source>
        <dbReference type="ARBA" id="ARBA00023125"/>
    </source>
</evidence>
<feature type="region of interest" description="Disordered" evidence="10">
    <location>
        <begin position="320"/>
        <end position="418"/>
    </location>
</feature>